<accession>A0A1J4RQH6</accession>
<dbReference type="InterPro" id="IPR013321">
    <property type="entry name" value="Arc_rbn_hlx_hlx"/>
</dbReference>
<dbReference type="Proteomes" id="UP000183144">
    <property type="component" value="Unassembled WGS sequence"/>
</dbReference>
<evidence type="ECO:0000256" key="1">
    <source>
        <dbReference type="ARBA" id="ARBA00010562"/>
    </source>
</evidence>
<dbReference type="InterPro" id="IPR007337">
    <property type="entry name" value="RelB/DinJ"/>
</dbReference>
<comment type="caution">
    <text evidence="3">The sequence shown here is derived from an EMBL/GenBank/DDBJ whole genome shotgun (WGS) entry which is preliminary data.</text>
</comment>
<proteinExistence type="inferred from homology"/>
<evidence type="ECO:0000256" key="2">
    <source>
        <dbReference type="ARBA" id="ARBA00022649"/>
    </source>
</evidence>
<dbReference type="PANTHER" id="PTHR38781:SF1">
    <property type="entry name" value="ANTITOXIN DINJ-RELATED"/>
    <property type="match status" value="1"/>
</dbReference>
<dbReference type="AlphaFoldDB" id="A0A1J4RQH6"/>
<dbReference type="PANTHER" id="PTHR38781">
    <property type="entry name" value="ANTITOXIN DINJ-RELATED"/>
    <property type="match status" value="1"/>
</dbReference>
<evidence type="ECO:0008006" key="5">
    <source>
        <dbReference type="Google" id="ProtNLM"/>
    </source>
</evidence>
<dbReference type="STRING" id="1805034.AUJ59_04395"/>
<reference evidence="3 4" key="1">
    <citation type="journal article" date="2016" name="Environ. Microbiol.">
        <title>Genomic resolution of a cold subsurface aquifer community provides metabolic insights for novel microbes adapted to high CO concentrations.</title>
        <authorList>
            <person name="Probst A.J."/>
            <person name="Castelle C.J."/>
            <person name="Singh A."/>
            <person name="Brown C.T."/>
            <person name="Anantharaman K."/>
            <person name="Sharon I."/>
            <person name="Hug L.A."/>
            <person name="Burstein D."/>
            <person name="Emerson J.B."/>
            <person name="Thomas B.C."/>
            <person name="Banfield J.F."/>
        </authorList>
    </citation>
    <scope>NUCLEOTIDE SEQUENCE [LARGE SCALE GENOMIC DNA]</scope>
    <source>
        <strain evidence="3">CG1_02_47_37</strain>
    </source>
</reference>
<dbReference type="Gene3D" id="1.10.1220.10">
    <property type="entry name" value="Met repressor-like"/>
    <property type="match status" value="1"/>
</dbReference>
<dbReference type="GO" id="GO:0006355">
    <property type="term" value="P:regulation of DNA-templated transcription"/>
    <property type="evidence" value="ECO:0007669"/>
    <property type="project" value="InterPro"/>
</dbReference>
<comment type="similarity">
    <text evidence="1">Belongs to the RelB/DinJ antitoxin family.</text>
</comment>
<keyword evidence="2" id="KW-1277">Toxin-antitoxin system</keyword>
<protein>
    <recommendedName>
        <fullName evidence="5">Damage-inducible protein J</fullName>
    </recommendedName>
</protein>
<evidence type="ECO:0000313" key="4">
    <source>
        <dbReference type="Proteomes" id="UP000183144"/>
    </source>
</evidence>
<organism evidence="3 4">
    <name type="scientific">Candidatus Beckwithbacteria bacterium CG1_02_47_37</name>
    <dbReference type="NCBI Taxonomy" id="1805034"/>
    <lineage>
        <taxon>Bacteria</taxon>
        <taxon>Candidatus Beckwithiibacteriota</taxon>
    </lineage>
</organism>
<name>A0A1J4RQH6_9BACT</name>
<gene>
    <name evidence="3" type="ORF">AUJ59_04395</name>
</gene>
<dbReference type="NCBIfam" id="TIGR02384">
    <property type="entry name" value="RelB_DinJ"/>
    <property type="match status" value="1"/>
</dbReference>
<dbReference type="EMBL" id="MNUI01000083">
    <property type="protein sequence ID" value="OIN88134.1"/>
    <property type="molecule type" value="Genomic_DNA"/>
</dbReference>
<dbReference type="Pfam" id="PF04221">
    <property type="entry name" value="RelB"/>
    <property type="match status" value="1"/>
</dbReference>
<sequence>MDTAVINIRTQASVKEQLQRVAEELGLTVSALINGLIKQVIRTKRVEFSTREEIPSPYMIKMLKESEEDIKKGRVSPAFDNADDAIAWLENPHPKYANKL</sequence>
<evidence type="ECO:0000313" key="3">
    <source>
        <dbReference type="EMBL" id="OIN88134.1"/>
    </source>
</evidence>
<dbReference type="GO" id="GO:0006351">
    <property type="term" value="P:DNA-templated transcription"/>
    <property type="evidence" value="ECO:0007669"/>
    <property type="project" value="TreeGrafter"/>
</dbReference>